<evidence type="ECO:0000256" key="1">
    <source>
        <dbReference type="SAM" id="MobiDB-lite"/>
    </source>
</evidence>
<dbReference type="Proteomes" id="UP000321947">
    <property type="component" value="Unassembled WGS sequence"/>
</dbReference>
<dbReference type="AlphaFoldDB" id="A0A5A7U7G7"/>
<feature type="compositionally biased region" description="Polar residues" evidence="1">
    <location>
        <begin position="33"/>
        <end position="51"/>
    </location>
</feature>
<dbReference type="InterPro" id="IPR004252">
    <property type="entry name" value="Probable_transposase_24"/>
</dbReference>
<evidence type="ECO:0000313" key="5">
    <source>
        <dbReference type="Proteomes" id="UP000321947"/>
    </source>
</evidence>
<protein>
    <submittedName>
        <fullName evidence="2">CACTA en-spm transposon protein</fullName>
    </submittedName>
</protein>
<proteinExistence type="predicted"/>
<dbReference type="EMBL" id="SSTE01011134">
    <property type="protein sequence ID" value="KAA0051692.1"/>
    <property type="molecule type" value="Genomic_DNA"/>
</dbReference>
<dbReference type="OrthoDB" id="1921870at2759"/>
<dbReference type="Proteomes" id="UP000321393">
    <property type="component" value="Unassembled WGS sequence"/>
</dbReference>
<evidence type="ECO:0000313" key="4">
    <source>
        <dbReference type="Proteomes" id="UP000321393"/>
    </source>
</evidence>
<feature type="region of interest" description="Disordered" evidence="1">
    <location>
        <begin position="27"/>
        <end position="51"/>
    </location>
</feature>
<sequence>MLSAWKEFRGENRRHFKKFRNLEQARANPPLTDWTNKPTRTKQPYSHSSGSKLFLQRKYELTEQRGQPVDHVELFRETNANRSGQFVSQAAANMRNNMLELQSQPTLEYFQPLSRDEICETVFGRQWTTQKVLVGAPSQVPKEYC</sequence>
<accession>A0A5A7U7G7</accession>
<organism evidence="2 4">
    <name type="scientific">Cucumis melo var. makuwa</name>
    <name type="common">Oriental melon</name>
    <dbReference type="NCBI Taxonomy" id="1194695"/>
    <lineage>
        <taxon>Eukaryota</taxon>
        <taxon>Viridiplantae</taxon>
        <taxon>Streptophyta</taxon>
        <taxon>Embryophyta</taxon>
        <taxon>Tracheophyta</taxon>
        <taxon>Spermatophyta</taxon>
        <taxon>Magnoliopsida</taxon>
        <taxon>eudicotyledons</taxon>
        <taxon>Gunneridae</taxon>
        <taxon>Pentapetalae</taxon>
        <taxon>rosids</taxon>
        <taxon>fabids</taxon>
        <taxon>Cucurbitales</taxon>
        <taxon>Cucurbitaceae</taxon>
        <taxon>Benincaseae</taxon>
        <taxon>Cucumis</taxon>
    </lineage>
</organism>
<name>A0A5A7U7G7_CUCMM</name>
<dbReference type="Pfam" id="PF03004">
    <property type="entry name" value="Transposase_24"/>
    <property type="match status" value="1"/>
</dbReference>
<evidence type="ECO:0000313" key="2">
    <source>
        <dbReference type="EMBL" id="KAA0051692.1"/>
    </source>
</evidence>
<dbReference type="EMBL" id="SSTD01018505">
    <property type="protein sequence ID" value="TYJ97920.1"/>
    <property type="molecule type" value="Genomic_DNA"/>
</dbReference>
<gene>
    <name evidence="3" type="ORF">E5676_scaffold234G00080</name>
    <name evidence="2" type="ORF">E6C27_scaffold60G00730</name>
</gene>
<reference evidence="4 5" key="1">
    <citation type="submission" date="2019-08" db="EMBL/GenBank/DDBJ databases">
        <title>Draft genome sequences of two oriental melons (Cucumis melo L. var makuwa).</title>
        <authorList>
            <person name="Kwon S.-Y."/>
        </authorList>
    </citation>
    <scope>NUCLEOTIDE SEQUENCE [LARGE SCALE GENOMIC DNA]</scope>
    <source>
        <strain evidence="5">cv. Chang Bougi</strain>
        <strain evidence="4">cv. SW 3</strain>
        <tissue evidence="2">Leaf</tissue>
    </source>
</reference>
<evidence type="ECO:0000313" key="3">
    <source>
        <dbReference type="EMBL" id="TYJ97920.1"/>
    </source>
</evidence>
<comment type="caution">
    <text evidence="2">The sequence shown here is derived from an EMBL/GenBank/DDBJ whole genome shotgun (WGS) entry which is preliminary data.</text>
</comment>